<reference evidence="1 2" key="1">
    <citation type="submission" date="2016-10" db="EMBL/GenBank/DDBJ databases">
        <authorList>
            <person name="Varghese N."/>
            <person name="Submissions S."/>
        </authorList>
    </citation>
    <scope>NUCLEOTIDE SEQUENCE [LARGE SCALE GENOMIC DNA]</scope>
    <source>
        <strain evidence="1 2">DSM 11449</strain>
    </source>
</reference>
<evidence type="ECO:0000313" key="1">
    <source>
        <dbReference type="EMBL" id="SDW78215.1"/>
    </source>
</evidence>
<evidence type="ECO:0000313" key="2">
    <source>
        <dbReference type="Proteomes" id="UP000182771"/>
    </source>
</evidence>
<gene>
    <name evidence="1" type="ORF">SAMN05444420_10442</name>
</gene>
<comment type="caution">
    <text evidence="1">The sequence shown here is derived from an EMBL/GenBank/DDBJ whole genome shotgun (WGS) entry which is preliminary data.</text>
</comment>
<dbReference type="GeneID" id="85017437"/>
<protein>
    <submittedName>
        <fullName evidence="1">Uncharacterized protein</fullName>
    </submittedName>
</protein>
<proteinExistence type="predicted"/>
<accession>A0A1H2WCG7</accession>
<organism evidence="1 2">
    <name type="scientific">Capnocytophaga granulosa</name>
    <dbReference type="NCBI Taxonomy" id="45242"/>
    <lineage>
        <taxon>Bacteria</taxon>
        <taxon>Pseudomonadati</taxon>
        <taxon>Bacteroidota</taxon>
        <taxon>Flavobacteriia</taxon>
        <taxon>Flavobacteriales</taxon>
        <taxon>Flavobacteriaceae</taxon>
        <taxon>Capnocytophaga</taxon>
    </lineage>
</organism>
<dbReference type="OrthoDB" id="1082405at2"/>
<name>A0A1H2WCG7_9FLAO</name>
<dbReference type="EMBL" id="FNND01000004">
    <property type="protein sequence ID" value="SDW78215.1"/>
    <property type="molecule type" value="Genomic_DNA"/>
</dbReference>
<keyword evidence="2" id="KW-1185">Reference proteome</keyword>
<dbReference type="AlphaFoldDB" id="A0A1H2WCG7"/>
<dbReference type="Proteomes" id="UP000182771">
    <property type="component" value="Unassembled WGS sequence"/>
</dbReference>
<dbReference type="RefSeq" id="WP_016420684.1">
    <property type="nucleotide sequence ID" value="NZ_FNND01000004.1"/>
</dbReference>
<sequence length="152" mass="17388">MDLGDFFPQEIKDDFAKRNIEIGKTLLIEIPDFNIPYKKYLIIVGINKLRLAGVIINTGVNLNFARNEALRKLHLLIKSNEHPFLKYDSYVDCSKLHKRLISEICGAIKKKPSIVIGNVSEDFLREVTSTILDAKTISMKDKKDFGFLPNQH</sequence>